<dbReference type="RefSeq" id="WP_229906343.1">
    <property type="nucleotide sequence ID" value="NZ_BMWC01000002.1"/>
</dbReference>
<name>A0ABQ2X169_9ACTN</name>
<dbReference type="Pfam" id="PF01337">
    <property type="entry name" value="Barstar"/>
    <property type="match status" value="1"/>
</dbReference>
<dbReference type="InterPro" id="IPR035905">
    <property type="entry name" value="Barstar-like_sf"/>
</dbReference>
<dbReference type="Gene3D" id="3.30.370.10">
    <property type="entry name" value="Barstar-like"/>
    <property type="match status" value="1"/>
</dbReference>
<evidence type="ECO:0000313" key="4">
    <source>
        <dbReference type="Proteomes" id="UP000617743"/>
    </source>
</evidence>
<accession>A0ABQ2X169</accession>
<sequence length="80" mass="8832">MAGFDITGTSEPWAIFAPQGAAEVHRQLSELEVKGGRVHHFDSRDLMTEAAVCRSFAQVLRFPGHFGSNWDALVDCLDDL</sequence>
<feature type="domain" description="Barstar (barnase inhibitor)" evidence="2">
    <location>
        <begin position="37"/>
        <end position="80"/>
    </location>
</feature>
<dbReference type="EMBL" id="BMWC01000002">
    <property type="protein sequence ID" value="GGW91105.1"/>
    <property type="molecule type" value="Genomic_DNA"/>
</dbReference>
<proteinExistence type="inferred from homology"/>
<gene>
    <name evidence="3" type="ORF">GCM10010383_20980</name>
</gene>
<organism evidence="3 4">
    <name type="scientific">Streptomyces lomondensis</name>
    <dbReference type="NCBI Taxonomy" id="68229"/>
    <lineage>
        <taxon>Bacteria</taxon>
        <taxon>Bacillati</taxon>
        <taxon>Actinomycetota</taxon>
        <taxon>Actinomycetes</taxon>
        <taxon>Kitasatosporales</taxon>
        <taxon>Streptomycetaceae</taxon>
        <taxon>Streptomyces</taxon>
    </lineage>
</organism>
<comment type="caution">
    <text evidence="3">The sequence shown here is derived from an EMBL/GenBank/DDBJ whole genome shotgun (WGS) entry which is preliminary data.</text>
</comment>
<protein>
    <recommendedName>
        <fullName evidence="2">Barstar (barnase inhibitor) domain-containing protein</fullName>
    </recommendedName>
</protein>
<reference evidence="4" key="1">
    <citation type="journal article" date="2019" name="Int. J. Syst. Evol. Microbiol.">
        <title>The Global Catalogue of Microorganisms (GCM) 10K type strain sequencing project: providing services to taxonomists for standard genome sequencing and annotation.</title>
        <authorList>
            <consortium name="The Broad Institute Genomics Platform"/>
            <consortium name="The Broad Institute Genome Sequencing Center for Infectious Disease"/>
            <person name="Wu L."/>
            <person name="Ma J."/>
        </authorList>
    </citation>
    <scope>NUCLEOTIDE SEQUENCE [LARGE SCALE GENOMIC DNA]</scope>
    <source>
        <strain evidence="4">JCM 4866</strain>
    </source>
</reference>
<comment type="similarity">
    <text evidence="1">Belongs to the barstar family.</text>
</comment>
<dbReference type="SUPFAM" id="SSF52038">
    <property type="entry name" value="Barstar-related"/>
    <property type="match status" value="1"/>
</dbReference>
<dbReference type="Proteomes" id="UP000617743">
    <property type="component" value="Unassembled WGS sequence"/>
</dbReference>
<keyword evidence="4" id="KW-1185">Reference proteome</keyword>
<evidence type="ECO:0000313" key="3">
    <source>
        <dbReference type="EMBL" id="GGW91105.1"/>
    </source>
</evidence>
<evidence type="ECO:0000259" key="2">
    <source>
        <dbReference type="Pfam" id="PF01337"/>
    </source>
</evidence>
<evidence type="ECO:0000256" key="1">
    <source>
        <dbReference type="ARBA" id="ARBA00006845"/>
    </source>
</evidence>
<dbReference type="InterPro" id="IPR000468">
    <property type="entry name" value="Barstar"/>
</dbReference>